<dbReference type="AlphaFoldDB" id="A0A0F9H700"/>
<evidence type="ECO:0000313" key="1">
    <source>
        <dbReference type="EMBL" id="KKM06854.1"/>
    </source>
</evidence>
<gene>
    <name evidence="1" type="ORF">LCGC14_1739810</name>
</gene>
<reference evidence="1" key="1">
    <citation type="journal article" date="2015" name="Nature">
        <title>Complex archaea that bridge the gap between prokaryotes and eukaryotes.</title>
        <authorList>
            <person name="Spang A."/>
            <person name="Saw J.H."/>
            <person name="Jorgensen S.L."/>
            <person name="Zaremba-Niedzwiedzka K."/>
            <person name="Martijn J."/>
            <person name="Lind A.E."/>
            <person name="van Eijk R."/>
            <person name="Schleper C."/>
            <person name="Guy L."/>
            <person name="Ettema T.J."/>
        </authorList>
    </citation>
    <scope>NUCLEOTIDE SEQUENCE</scope>
</reference>
<organism evidence="1">
    <name type="scientific">marine sediment metagenome</name>
    <dbReference type="NCBI Taxonomy" id="412755"/>
    <lineage>
        <taxon>unclassified sequences</taxon>
        <taxon>metagenomes</taxon>
        <taxon>ecological metagenomes</taxon>
    </lineage>
</organism>
<comment type="caution">
    <text evidence="1">The sequence shown here is derived from an EMBL/GenBank/DDBJ whole genome shotgun (WGS) entry which is preliminary data.</text>
</comment>
<proteinExistence type="predicted"/>
<accession>A0A0F9H700</accession>
<evidence type="ECO:0008006" key="2">
    <source>
        <dbReference type="Google" id="ProtNLM"/>
    </source>
</evidence>
<sequence length="142" mass="16742">MQYKSEQIYNSYISKIACEWCGWHERLTVIEPESSQNWGKDVCANSRCSKFFKWVRDPSKKEKRQSVKHIKQNIKYCEICLRIKEFLGVANTFTEHHILSPETNPEIDNAPSNRLKLCTQCHQIVETIRRMCQTGVYKNGKK</sequence>
<dbReference type="EMBL" id="LAZR01015903">
    <property type="protein sequence ID" value="KKM06854.1"/>
    <property type="molecule type" value="Genomic_DNA"/>
</dbReference>
<protein>
    <recommendedName>
        <fullName evidence="2">HNH domain-containing protein</fullName>
    </recommendedName>
</protein>
<name>A0A0F9H700_9ZZZZ</name>